<name>A0AA35ZR40_LACSI</name>
<sequence>MTRDITKCLREDRVEVGFAVGLGRYRRVMTLSMAGSNSLGMWELLCGLLNPLQPLLLMYRRLENEIGRLSRTKIKQLSCQIPYKFTFKSIGDRCLLRRDLRLDKFLFDGRSEGSGSENGAFGGLSTKNGAPVVDKHIDVCEKEGWITIPRKELPDSWNEEPDMLSFKAFDRPFVFPGEQVHILACLSAYKQDTEIITPFKVAEVMSKNGIGPNAKKQNGEVNGSPVSAVTSPDAHGTTQNANDILDEKTDPKKDLSTGESLLRMQDHRRQTEMILQRFRNSHFFARTAESDEPLWSKRKAQETFRESTEMIGGKFTTYDVDSNKGSDKKALLNTSVDRGSLDGSTSGGVARNGFKCSSLANGDIVVLLQVNIGVDCLKDPVLEIIQFEKYQESTLNHTTTESLIPSNQDPCGDLLKWLLPLENSIPSPSPSLTPPQMNSSSIRTSSTKVNPSATSASPIFSFGHFRSYSMSAIPPSAVPVSPSSSMSSIDLEDQDQFSSRKSKDEKSEGRRWRRKVEIIQPVEISSFSADCNTEDLLCVQIKNVCPAHVPDIVIYLDTITIIHEEASKGGPPLSLPIACIEAGNDHSLPDLALRRGEEHSFILKPATSLWRNSKSQSDRNLRSTQSHFGQATSSGHVERGDKYAVLVSCRCNYTESRLFFKQPTSWRPRMSRDLLISVASQMSRPNLGSDERVLQLPVQVLTLQASNLTSEDLTLTVLAPASFTSLPSVVSLTSAPATPLSPEEKSTKVNVDRHNIAMKRLSSALIENQRRNDEIGRQTGIGAFSFNEQPISITDVLPRSDLGCTHLWLQSRVPLGCVPSKSTATIKLELLPLTDGIITLDSLQISVKEKGVTYIPEHSLKINATSSISAGIL</sequence>
<feature type="compositionally biased region" description="Polar residues" evidence="1">
    <location>
        <begin position="622"/>
        <end position="635"/>
    </location>
</feature>
<reference evidence="2" key="1">
    <citation type="submission" date="2023-04" db="EMBL/GenBank/DDBJ databases">
        <authorList>
            <person name="Vijverberg K."/>
            <person name="Xiong W."/>
            <person name="Schranz E."/>
        </authorList>
    </citation>
    <scope>NUCLEOTIDE SEQUENCE</scope>
</reference>
<feature type="region of interest" description="Disordered" evidence="1">
    <location>
        <begin position="211"/>
        <end position="266"/>
    </location>
</feature>
<keyword evidence="3" id="KW-1185">Reference proteome</keyword>
<dbReference type="Proteomes" id="UP001177003">
    <property type="component" value="Chromosome 8"/>
</dbReference>
<evidence type="ECO:0000256" key="1">
    <source>
        <dbReference type="SAM" id="MobiDB-lite"/>
    </source>
</evidence>
<organism evidence="2 3">
    <name type="scientific">Lactuca saligna</name>
    <name type="common">Willowleaf lettuce</name>
    <dbReference type="NCBI Taxonomy" id="75948"/>
    <lineage>
        <taxon>Eukaryota</taxon>
        <taxon>Viridiplantae</taxon>
        <taxon>Streptophyta</taxon>
        <taxon>Embryophyta</taxon>
        <taxon>Tracheophyta</taxon>
        <taxon>Spermatophyta</taxon>
        <taxon>Magnoliopsida</taxon>
        <taxon>eudicotyledons</taxon>
        <taxon>Gunneridae</taxon>
        <taxon>Pentapetalae</taxon>
        <taxon>asterids</taxon>
        <taxon>campanulids</taxon>
        <taxon>Asterales</taxon>
        <taxon>Asteraceae</taxon>
        <taxon>Cichorioideae</taxon>
        <taxon>Cichorieae</taxon>
        <taxon>Lactucinae</taxon>
        <taxon>Lactuca</taxon>
    </lineage>
</organism>
<feature type="compositionally biased region" description="Polar residues" evidence="1">
    <location>
        <begin position="436"/>
        <end position="454"/>
    </location>
</feature>
<feature type="region of interest" description="Disordered" evidence="1">
    <location>
        <begin position="427"/>
        <end position="454"/>
    </location>
</feature>
<evidence type="ECO:0000313" key="3">
    <source>
        <dbReference type="Proteomes" id="UP001177003"/>
    </source>
</evidence>
<feature type="compositionally biased region" description="Low complexity" evidence="1">
    <location>
        <begin position="476"/>
        <end position="489"/>
    </location>
</feature>
<dbReference type="PANTHER" id="PTHR36034:SF2">
    <property type="entry name" value="EXPRESSED PROTEIN"/>
    <property type="match status" value="1"/>
</dbReference>
<feature type="region of interest" description="Disordered" evidence="1">
    <location>
        <begin position="476"/>
        <end position="512"/>
    </location>
</feature>
<dbReference type="AlphaFoldDB" id="A0AA35ZR40"/>
<feature type="compositionally biased region" description="Polar residues" evidence="1">
    <location>
        <begin position="215"/>
        <end position="242"/>
    </location>
</feature>
<accession>A0AA35ZR40</accession>
<proteinExistence type="predicted"/>
<gene>
    <name evidence="2" type="ORF">LSALG_LOCUS35987</name>
</gene>
<dbReference type="PANTHER" id="PTHR36034">
    <property type="entry name" value="EXPRESSED PROTEIN"/>
    <property type="match status" value="1"/>
</dbReference>
<feature type="compositionally biased region" description="Basic and acidic residues" evidence="1">
    <location>
        <begin position="245"/>
        <end position="256"/>
    </location>
</feature>
<evidence type="ECO:0000313" key="2">
    <source>
        <dbReference type="EMBL" id="CAI9297156.1"/>
    </source>
</evidence>
<feature type="region of interest" description="Disordered" evidence="1">
    <location>
        <begin position="613"/>
        <end position="635"/>
    </location>
</feature>
<dbReference type="EMBL" id="OX465084">
    <property type="protein sequence ID" value="CAI9297156.1"/>
    <property type="molecule type" value="Genomic_DNA"/>
</dbReference>
<protein>
    <submittedName>
        <fullName evidence="2">Uncharacterized protein</fullName>
    </submittedName>
</protein>
<feature type="compositionally biased region" description="Basic and acidic residues" evidence="1">
    <location>
        <begin position="501"/>
        <end position="510"/>
    </location>
</feature>